<name>A0A3S4GHV7_9HYPH</name>
<organism evidence="1 2">
    <name type="scientific">Devosia equisanguinis</name>
    <dbReference type="NCBI Taxonomy" id="2490941"/>
    <lineage>
        <taxon>Bacteria</taxon>
        <taxon>Pseudomonadati</taxon>
        <taxon>Pseudomonadota</taxon>
        <taxon>Alphaproteobacteria</taxon>
        <taxon>Hyphomicrobiales</taxon>
        <taxon>Devosiaceae</taxon>
        <taxon>Devosia</taxon>
    </lineage>
</organism>
<evidence type="ECO:0000313" key="1">
    <source>
        <dbReference type="EMBL" id="VDS03482.1"/>
    </source>
</evidence>
<proteinExistence type="predicted"/>
<gene>
    <name evidence="1" type="ORF">DEVEQU_00605</name>
</gene>
<reference evidence="1 2" key="1">
    <citation type="submission" date="2018-12" db="EMBL/GenBank/DDBJ databases">
        <authorList>
            <person name="Criscuolo A."/>
        </authorList>
    </citation>
    <scope>NUCLEOTIDE SEQUENCE [LARGE SCALE GENOMIC DNA]</scope>
    <source>
        <strain evidence="1">ACIP1116281</strain>
    </source>
</reference>
<sequence length="148" mass="15918">MMFDIVRLTAGRAAFGSSSPFGFGNSSKFTGHAALRGQGLAFRNLLQTKHDGSVHGAIPTGNSLGADRIRFYAWTNRRDCQRSTAVSAAFFFSGRGAGALRLARRGALQSSSVRTVRPTSRRAAGVSLVLAPDICHRQLRQGDRLPVQ</sequence>
<evidence type="ECO:0000313" key="2">
    <source>
        <dbReference type="Proteomes" id="UP000268844"/>
    </source>
</evidence>
<dbReference type="Proteomes" id="UP000268844">
    <property type="component" value="Unassembled WGS sequence"/>
</dbReference>
<keyword evidence="2" id="KW-1185">Reference proteome</keyword>
<accession>A0A3S4GHV7</accession>
<dbReference type="AlphaFoldDB" id="A0A3S4GHV7"/>
<dbReference type="EMBL" id="UZWD01000009">
    <property type="protein sequence ID" value="VDS03482.1"/>
    <property type="molecule type" value="Genomic_DNA"/>
</dbReference>
<protein>
    <submittedName>
        <fullName evidence="1">Uncharacterized protein</fullName>
    </submittedName>
</protein>